<reference evidence="3" key="1">
    <citation type="submission" date="2017-02" db="UniProtKB">
        <authorList>
            <consortium name="WormBaseParasite"/>
        </authorList>
    </citation>
    <scope>IDENTIFICATION</scope>
</reference>
<evidence type="ECO:0000256" key="1">
    <source>
        <dbReference type="SAM" id="Phobius"/>
    </source>
</evidence>
<keyword evidence="1" id="KW-1133">Transmembrane helix</keyword>
<feature type="transmembrane region" description="Helical" evidence="1">
    <location>
        <begin position="145"/>
        <end position="168"/>
    </location>
</feature>
<dbReference type="InterPro" id="IPR024883">
    <property type="entry name" value="Neurensin"/>
</dbReference>
<protein>
    <submittedName>
        <fullName evidence="3">Transmembrane protein</fullName>
    </submittedName>
</protein>
<dbReference type="PANTHER" id="PTHR14796:SF3">
    <property type="entry name" value="NEURENSIN 1-LIKE-RELATED"/>
    <property type="match status" value="1"/>
</dbReference>
<proteinExistence type="predicted"/>
<keyword evidence="2" id="KW-1185">Reference proteome</keyword>
<feature type="transmembrane region" description="Helical" evidence="1">
    <location>
        <begin position="76"/>
        <end position="103"/>
    </location>
</feature>
<keyword evidence="1" id="KW-0472">Membrane</keyword>
<sequence>MTIWSLGKASKKENLLASSGTNGSSTGLVDAVTALNHGFGIRSYLHQFYQSPTTEESPASSAWYLLPPPPSQRKGLFLCHLLSILGLLILLGGAATIVAGYTWPHQSTEDILRQSAQAYDEEGRVWIAKEDFAKLFQDPMRCWKMVGLCVFSVGASLLALSLLIPAIAQCFRSKHFAGFASEDGTPNEPPIRIYPSAPTKIEGNSDAHISPNSEPVPVIEEIKEIQPVHGKAPSHEGAITADELLNNNAEVLLPQKVPKA</sequence>
<name>A0A0N5AQ40_9BILA</name>
<dbReference type="GO" id="GO:0030133">
    <property type="term" value="C:transport vesicle"/>
    <property type="evidence" value="ECO:0007669"/>
    <property type="project" value="InterPro"/>
</dbReference>
<organism evidence="2 3">
    <name type="scientific">Syphacia muris</name>
    <dbReference type="NCBI Taxonomy" id="451379"/>
    <lineage>
        <taxon>Eukaryota</taxon>
        <taxon>Metazoa</taxon>
        <taxon>Ecdysozoa</taxon>
        <taxon>Nematoda</taxon>
        <taxon>Chromadorea</taxon>
        <taxon>Rhabditida</taxon>
        <taxon>Spirurina</taxon>
        <taxon>Oxyuridomorpha</taxon>
        <taxon>Oxyuroidea</taxon>
        <taxon>Oxyuridae</taxon>
        <taxon>Syphacia</taxon>
    </lineage>
</organism>
<dbReference type="Proteomes" id="UP000046393">
    <property type="component" value="Unplaced"/>
</dbReference>
<dbReference type="GO" id="GO:0043025">
    <property type="term" value="C:neuronal cell body"/>
    <property type="evidence" value="ECO:0007669"/>
    <property type="project" value="TreeGrafter"/>
</dbReference>
<dbReference type="AlphaFoldDB" id="A0A0N5AQ40"/>
<dbReference type="GO" id="GO:0007399">
    <property type="term" value="P:nervous system development"/>
    <property type="evidence" value="ECO:0007669"/>
    <property type="project" value="TreeGrafter"/>
</dbReference>
<dbReference type="PANTHER" id="PTHR14796">
    <property type="entry name" value="NEURENSIN 1-RELATED"/>
    <property type="match status" value="1"/>
</dbReference>
<evidence type="ECO:0000313" key="3">
    <source>
        <dbReference type="WBParaSite" id="SMUV_0000678901-mRNA-1"/>
    </source>
</evidence>
<dbReference type="Pfam" id="PF14927">
    <property type="entry name" value="Neurensin"/>
    <property type="match status" value="1"/>
</dbReference>
<dbReference type="GO" id="GO:0043005">
    <property type="term" value="C:neuron projection"/>
    <property type="evidence" value="ECO:0007669"/>
    <property type="project" value="TreeGrafter"/>
</dbReference>
<dbReference type="WBParaSite" id="SMUV_0000678901-mRNA-1">
    <property type="protein sequence ID" value="SMUV_0000678901-mRNA-1"/>
    <property type="gene ID" value="SMUV_0000678901"/>
</dbReference>
<dbReference type="STRING" id="451379.A0A0N5AQ40"/>
<accession>A0A0N5AQ40</accession>
<keyword evidence="1" id="KW-0812">Transmembrane</keyword>
<evidence type="ECO:0000313" key="2">
    <source>
        <dbReference type="Proteomes" id="UP000046393"/>
    </source>
</evidence>